<dbReference type="Proteomes" id="UP000061489">
    <property type="component" value="Chromosome"/>
</dbReference>
<name>W5YLS3_9GAMM</name>
<dbReference type="KEGG" id="msx:AU14_13775"/>
<dbReference type="HOGENOM" id="CLU_3390204_0_0_6"/>
<evidence type="ECO:0000256" key="1">
    <source>
        <dbReference type="SAM" id="MobiDB-lite"/>
    </source>
</evidence>
<reference evidence="2 3" key="1">
    <citation type="journal article" date="2014" name="Genome Announc.">
        <title>Draft Genome Sequences of Marinobacter similis A3d10T and Marinobacter salarius R9SW1T.</title>
        <authorList>
            <person name="Ivanova E.P."/>
            <person name="Ng H.J."/>
            <person name="Webb H.K."/>
            <person name="Feng G."/>
            <person name="Oshima K."/>
            <person name="Hattori M."/>
            <person name="Ohkuma M."/>
            <person name="Sergeev A.F."/>
            <person name="Mikhailov V.V."/>
            <person name="Crawford R.J."/>
            <person name="Sawabe T."/>
        </authorList>
    </citation>
    <scope>NUCLEOTIDE SEQUENCE [LARGE SCALE GENOMIC DNA]</scope>
    <source>
        <strain evidence="2 3">A3d10</strain>
    </source>
</reference>
<keyword evidence="3" id="KW-1185">Reference proteome</keyword>
<protein>
    <submittedName>
        <fullName evidence="2">Uncharacterized protein</fullName>
    </submittedName>
</protein>
<evidence type="ECO:0000313" key="2">
    <source>
        <dbReference type="EMBL" id="AHI30167.1"/>
    </source>
</evidence>
<dbReference type="AlphaFoldDB" id="W5YLS3"/>
<proteinExistence type="predicted"/>
<accession>W5YLS3</accession>
<sequence length="32" mass="3178">MGLTEPVAAPLQTGENPPAKVTEGAEIGTVKA</sequence>
<evidence type="ECO:0000313" key="3">
    <source>
        <dbReference type="Proteomes" id="UP000061489"/>
    </source>
</evidence>
<gene>
    <name evidence="2" type="ORF">AU14_13775</name>
</gene>
<organism evidence="2 3">
    <name type="scientific">Marinobacter similis</name>
    <dbReference type="NCBI Taxonomy" id="1420916"/>
    <lineage>
        <taxon>Bacteria</taxon>
        <taxon>Pseudomonadati</taxon>
        <taxon>Pseudomonadota</taxon>
        <taxon>Gammaproteobacteria</taxon>
        <taxon>Pseudomonadales</taxon>
        <taxon>Marinobacteraceae</taxon>
        <taxon>Marinobacter</taxon>
    </lineage>
</organism>
<dbReference type="EMBL" id="CP007151">
    <property type="protein sequence ID" value="AHI30167.1"/>
    <property type="molecule type" value="Genomic_DNA"/>
</dbReference>
<feature type="region of interest" description="Disordered" evidence="1">
    <location>
        <begin position="1"/>
        <end position="32"/>
    </location>
</feature>